<protein>
    <recommendedName>
        <fullName evidence="4">Branched-chain amino acid transport system II carrier protein</fullName>
    </recommendedName>
</protein>
<feature type="transmembrane region" description="Helical" evidence="1">
    <location>
        <begin position="28"/>
        <end position="44"/>
    </location>
</feature>
<name>A0ABT2QN99_9STAP</name>
<keyword evidence="1" id="KW-0812">Transmembrane</keyword>
<feature type="transmembrane region" description="Helical" evidence="1">
    <location>
        <begin position="314"/>
        <end position="336"/>
    </location>
</feature>
<keyword evidence="1" id="KW-0472">Membrane</keyword>
<feature type="transmembrane region" description="Helical" evidence="1">
    <location>
        <begin position="104"/>
        <end position="121"/>
    </location>
</feature>
<dbReference type="InterPro" id="IPR038728">
    <property type="entry name" value="YkvI-like"/>
</dbReference>
<feature type="transmembrane region" description="Helical" evidence="1">
    <location>
        <begin position="210"/>
        <end position="233"/>
    </location>
</feature>
<dbReference type="Gene3D" id="1.10.4160.10">
    <property type="entry name" value="Hydantoin permease"/>
    <property type="match status" value="1"/>
</dbReference>
<feature type="transmembrane region" description="Helical" evidence="1">
    <location>
        <begin position="253"/>
        <end position="277"/>
    </location>
</feature>
<organism evidence="2 3">
    <name type="scientific">Staphylococcus marylandisciuri</name>
    <dbReference type="NCBI Taxonomy" id="2981529"/>
    <lineage>
        <taxon>Bacteria</taxon>
        <taxon>Bacillati</taxon>
        <taxon>Bacillota</taxon>
        <taxon>Bacilli</taxon>
        <taxon>Bacillales</taxon>
        <taxon>Staphylococcaceae</taxon>
        <taxon>Staphylococcus</taxon>
    </lineage>
</organism>
<evidence type="ECO:0000313" key="3">
    <source>
        <dbReference type="Proteomes" id="UP001209553"/>
    </source>
</evidence>
<evidence type="ECO:0000256" key="1">
    <source>
        <dbReference type="SAM" id="Phobius"/>
    </source>
</evidence>
<proteinExistence type="predicted"/>
<dbReference type="PANTHER" id="PTHR37814:SF1">
    <property type="entry name" value="MEMBRANE PROTEIN"/>
    <property type="match status" value="1"/>
</dbReference>
<accession>A0ABT2QN99</accession>
<feature type="transmembrane region" description="Helical" evidence="1">
    <location>
        <begin position="174"/>
        <end position="198"/>
    </location>
</feature>
<dbReference type="PANTHER" id="PTHR37814">
    <property type="entry name" value="CONSERVED MEMBRANE PROTEIN"/>
    <property type="match status" value="1"/>
</dbReference>
<comment type="caution">
    <text evidence="2">The sequence shown here is derived from an EMBL/GenBank/DDBJ whole genome shotgun (WGS) entry which is preliminary data.</text>
</comment>
<feature type="transmembrane region" description="Helical" evidence="1">
    <location>
        <begin position="74"/>
        <end position="98"/>
    </location>
</feature>
<evidence type="ECO:0008006" key="4">
    <source>
        <dbReference type="Google" id="ProtNLM"/>
    </source>
</evidence>
<feature type="transmembrane region" description="Helical" evidence="1">
    <location>
        <begin position="289"/>
        <end position="308"/>
    </location>
</feature>
<keyword evidence="1" id="KW-1133">Transmembrane helix</keyword>
<gene>
    <name evidence="2" type="ORF">N9R04_01705</name>
</gene>
<feature type="transmembrane region" description="Helical" evidence="1">
    <location>
        <begin position="128"/>
        <end position="152"/>
    </location>
</feature>
<keyword evidence="3" id="KW-1185">Reference proteome</keyword>
<dbReference type="RefSeq" id="WP_262854253.1">
    <property type="nucleotide sequence ID" value="NZ_JAOPKZ010000002.1"/>
</dbReference>
<evidence type="ECO:0000313" key="2">
    <source>
        <dbReference type="EMBL" id="MCU5745436.1"/>
    </source>
</evidence>
<sequence length="345" mass="37912">MAYLSFIVGAGFTTGQELLQFYVNHGNYAYLGAIVTGVIVTFGTRQISKVGYRLNADTYEVSLHSLFGKKVGTLIDYITIFFLFGLTVIMIAGGGSALNQGFDVPKWVGSLAIVVLLFIVLQLRFNKILALLGFVTPFLVVVVLVIAGYNILNPSISFDQVHAYVKPDKASSHYWWWDAIDYGGLIIGNSFSFLTIVGSNAMSHKTARRGAYYGGFVFSLLLLLMVAGLLANIKAANSVDIPTLLLANEIHPWLGILMSAVMFGVIFNSCIGMLYPFLTRFSEHKTKKYALLLTISLVAAFLLSFVGFVQLVNVVFPIFGIIGLIIVGALLLRWIYNKRADKTLM</sequence>
<dbReference type="EMBL" id="JAOPKZ010000002">
    <property type="protein sequence ID" value="MCU5745436.1"/>
    <property type="molecule type" value="Genomic_DNA"/>
</dbReference>
<reference evidence="2 3" key="1">
    <citation type="journal article" date="2023" name="Int. J. Syst. Evol. Microbiol.">
        <title>Streptococcus sciuri sp. nov., Staphylococcus marylandisciuri sp. nov. and Staphylococcus americanisciuri sp. nov., isolated from faeces of eastern grey squirrel (Sciurus carolinensis).</title>
        <authorList>
            <person name="Volokhov D.V."/>
            <person name="Zagorodnyaya T.A."/>
            <person name="Furtak V.A."/>
            <person name="Nattanmai G."/>
            <person name="Randall L."/>
            <person name="Jose S."/>
            <person name="Gao Y."/>
            <person name="Eisenberg T."/>
            <person name="Delmonte P."/>
            <person name="Blom J."/>
            <person name="Mitchell K.K."/>
        </authorList>
    </citation>
    <scope>NUCLEOTIDE SEQUENCE [LARGE SCALE GENOMIC DNA]</scope>
    <source>
        <strain evidence="2 3">SQ8-PEA</strain>
    </source>
</reference>
<dbReference type="Proteomes" id="UP001209553">
    <property type="component" value="Unassembled WGS sequence"/>
</dbReference>